<dbReference type="InterPro" id="IPR052934">
    <property type="entry name" value="Methyl-DNA_Rec/Restrict_Enz"/>
</dbReference>
<proteinExistence type="predicted"/>
<evidence type="ECO:0000313" key="3">
    <source>
        <dbReference type="Proteomes" id="UP000019678"/>
    </source>
</evidence>
<accession>A0A017SVC6</accession>
<dbReference type="CDD" id="cd00009">
    <property type="entry name" value="AAA"/>
    <property type="match status" value="1"/>
</dbReference>
<feature type="domain" description="AAA+ ATPase" evidence="1">
    <location>
        <begin position="288"/>
        <end position="420"/>
    </location>
</feature>
<dbReference type="Gene3D" id="3.40.50.300">
    <property type="entry name" value="P-loop containing nucleotide triphosphate hydrolases"/>
    <property type="match status" value="1"/>
</dbReference>
<dbReference type="Proteomes" id="UP000019678">
    <property type="component" value="Unassembled WGS sequence"/>
</dbReference>
<dbReference type="SUPFAM" id="SSF52540">
    <property type="entry name" value="P-loop containing nucleoside triphosphate hydrolases"/>
    <property type="match status" value="1"/>
</dbReference>
<dbReference type="GO" id="GO:0016887">
    <property type="term" value="F:ATP hydrolysis activity"/>
    <property type="evidence" value="ECO:0007669"/>
    <property type="project" value="InterPro"/>
</dbReference>
<dbReference type="InterPro" id="IPR011704">
    <property type="entry name" value="ATPase_dyneun-rel_AAA"/>
</dbReference>
<evidence type="ECO:0000313" key="2">
    <source>
        <dbReference type="EMBL" id="EYF00530.1"/>
    </source>
</evidence>
<evidence type="ECO:0000259" key="1">
    <source>
        <dbReference type="SMART" id="SM00382"/>
    </source>
</evidence>
<dbReference type="GO" id="GO:0005524">
    <property type="term" value="F:ATP binding"/>
    <property type="evidence" value="ECO:0007669"/>
    <property type="project" value="InterPro"/>
</dbReference>
<dbReference type="InterPro" id="IPR003593">
    <property type="entry name" value="AAA+_ATPase"/>
</dbReference>
<organism evidence="2 3">
    <name type="scientific">Chondromyces apiculatus DSM 436</name>
    <dbReference type="NCBI Taxonomy" id="1192034"/>
    <lineage>
        <taxon>Bacteria</taxon>
        <taxon>Pseudomonadati</taxon>
        <taxon>Myxococcota</taxon>
        <taxon>Polyangia</taxon>
        <taxon>Polyangiales</taxon>
        <taxon>Polyangiaceae</taxon>
        <taxon>Chondromyces</taxon>
    </lineage>
</organism>
<dbReference type="AlphaFoldDB" id="A0A017SVC6"/>
<dbReference type="eggNOG" id="COG1401">
    <property type="taxonomic scope" value="Bacteria"/>
</dbReference>
<dbReference type="EMBL" id="ASRX01000107">
    <property type="protein sequence ID" value="EYF00530.1"/>
    <property type="molecule type" value="Genomic_DNA"/>
</dbReference>
<sequence>MHALPGGAARFKATLDWVLSWIQAARPTPEALRGTLAQRFDAHGRGAAEGCLALIQGAGLVARRGEILALTEEGEAYCRAPEPAVLFERLNGAYLGLLETLVLVGHPGVRGAGHRGRLLPVLVEVPARSAAQLGIREGWLRSLGLLRRTSARGLAATVTEQVTPLGRAVLAAHAEEVDEIVKRLEDLLLAEREADAEWAEAVGFRMGSADDGWMAAWADGEPADVGEESAHVDEEPSHVEGELARGLRVPPRWHAARLDLRPEQVAPHLGELEIQGRLLARICAALASGKHLLLVGPPGTGKTELSRAIGRAAEAEGYCAGVLAATASGDWSSFEALGGYALQRDGALQFRPGVFLAALEQRAWLVVDELNRADVDRALGELLTVLAGHGTTTPFTLDDGRLVSVGPEPSCTHQVPPPFRMLATLNTWDRTGLFRLSYAAQRRFAVVHVGAPDDAAYARLLVRAATVEGPEPPLAPRLLAALTRMFSAAGVLDLRAVGPAIALDMVRYLRRRREPGEGLAEAVLLFLLPQLEGLEPDHAAEVHRRLRAALDPIASRSVLAEVDARFAEVLQLSAPLPPAFPMHRRAR</sequence>
<dbReference type="STRING" id="1192034.CAP_0512"/>
<dbReference type="RefSeq" id="WP_044251091.1">
    <property type="nucleotide sequence ID" value="NZ_ASRX01000107.1"/>
</dbReference>
<dbReference type="PANTHER" id="PTHR37291:SF1">
    <property type="entry name" value="TYPE IV METHYL-DIRECTED RESTRICTION ENZYME ECOKMCRB SUBUNIT"/>
    <property type="match status" value="1"/>
</dbReference>
<reference evidence="2 3" key="1">
    <citation type="submission" date="2013-05" db="EMBL/GenBank/DDBJ databases">
        <title>Genome assembly of Chondromyces apiculatus DSM 436.</title>
        <authorList>
            <person name="Sharma G."/>
            <person name="Khatri I."/>
            <person name="Kaur C."/>
            <person name="Mayilraj S."/>
            <person name="Subramanian S."/>
        </authorList>
    </citation>
    <scope>NUCLEOTIDE SEQUENCE [LARGE SCALE GENOMIC DNA]</scope>
    <source>
        <strain evidence="2 3">DSM 436</strain>
    </source>
</reference>
<keyword evidence="3" id="KW-1185">Reference proteome</keyword>
<comment type="caution">
    <text evidence="2">The sequence shown here is derived from an EMBL/GenBank/DDBJ whole genome shotgun (WGS) entry which is preliminary data.</text>
</comment>
<protein>
    <recommendedName>
        <fullName evidence="1">AAA+ ATPase domain-containing protein</fullName>
    </recommendedName>
</protein>
<dbReference type="SMART" id="SM00382">
    <property type="entry name" value="AAA"/>
    <property type="match status" value="1"/>
</dbReference>
<dbReference type="Pfam" id="PF07728">
    <property type="entry name" value="AAA_5"/>
    <property type="match status" value="1"/>
</dbReference>
<dbReference type="PANTHER" id="PTHR37291">
    <property type="entry name" value="5-METHYLCYTOSINE-SPECIFIC RESTRICTION ENZYME B"/>
    <property type="match status" value="1"/>
</dbReference>
<gene>
    <name evidence="2" type="ORF">CAP_0512</name>
</gene>
<name>A0A017SVC6_9BACT</name>
<dbReference type="InterPro" id="IPR027417">
    <property type="entry name" value="P-loop_NTPase"/>
</dbReference>